<keyword evidence="1" id="KW-1133">Transmembrane helix</keyword>
<reference evidence="2" key="1">
    <citation type="submission" date="2018-05" db="EMBL/GenBank/DDBJ databases">
        <authorList>
            <person name="Lanie J.A."/>
            <person name="Ng W.-L."/>
            <person name="Kazmierczak K.M."/>
            <person name="Andrzejewski T.M."/>
            <person name="Davidsen T.M."/>
            <person name="Wayne K.J."/>
            <person name="Tettelin H."/>
            <person name="Glass J.I."/>
            <person name="Rusch D."/>
            <person name="Podicherti R."/>
            <person name="Tsui H.-C.T."/>
            <person name="Winkler M.E."/>
        </authorList>
    </citation>
    <scope>NUCLEOTIDE SEQUENCE</scope>
</reference>
<proteinExistence type="predicted"/>
<dbReference type="EMBL" id="UINC01019429">
    <property type="protein sequence ID" value="SVA82249.1"/>
    <property type="molecule type" value="Genomic_DNA"/>
</dbReference>
<name>A0A381YZ72_9ZZZZ</name>
<feature type="transmembrane region" description="Helical" evidence="1">
    <location>
        <begin position="60"/>
        <end position="80"/>
    </location>
</feature>
<accession>A0A381YZ72</accession>
<keyword evidence="1" id="KW-0472">Membrane</keyword>
<dbReference type="AlphaFoldDB" id="A0A381YZ72"/>
<evidence type="ECO:0000256" key="1">
    <source>
        <dbReference type="SAM" id="Phobius"/>
    </source>
</evidence>
<gene>
    <name evidence="2" type="ORF">METZ01_LOCUS135103</name>
</gene>
<feature type="transmembrane region" description="Helical" evidence="1">
    <location>
        <begin position="101"/>
        <end position="123"/>
    </location>
</feature>
<protein>
    <submittedName>
        <fullName evidence="2">Uncharacterized protein</fullName>
    </submittedName>
</protein>
<feature type="transmembrane region" description="Helical" evidence="1">
    <location>
        <begin position="29"/>
        <end position="48"/>
    </location>
</feature>
<keyword evidence="1" id="KW-0812">Transmembrane</keyword>
<evidence type="ECO:0000313" key="2">
    <source>
        <dbReference type="EMBL" id="SVA82249.1"/>
    </source>
</evidence>
<sequence length="188" mass="21521">MSVLCSWHQKRPLYLMEEPSSRWHSPRRWIGLIVIVILIIFLLFYQPFVQFLVDNIPRIHFSNILFWFASLVAVISFVVSHWQSFRKSIFQGVSESNAQDLIFDTLQIAVLAAVILCAGATIQAVEMLSGHLMNNGSVIDAAFGRRLLSVFVLVVLAVLFYLLHRVVRSFRLGWRHRWTPPRSSSGPG</sequence>
<feature type="transmembrane region" description="Helical" evidence="1">
    <location>
        <begin position="143"/>
        <end position="163"/>
    </location>
</feature>
<organism evidence="2">
    <name type="scientific">marine metagenome</name>
    <dbReference type="NCBI Taxonomy" id="408172"/>
    <lineage>
        <taxon>unclassified sequences</taxon>
        <taxon>metagenomes</taxon>
        <taxon>ecological metagenomes</taxon>
    </lineage>
</organism>